<sequence length="362" mass="39949">MTALGSETPVELVRVDPASPGFARRRCGRGFSYTDVDGARLTDPAEVGRIKALVIPPAWRDVWICPDPAGHIQAVGTDDAGRRQYLYHPEWRRRRDAEKHDRVLELGRRLADVRVEVVRRLGERGLGRDRVLAAAVRMLDVGVFRAGGEQYAPDGEDSDDSDTDDGTGGTFGLATLRREHVRLRRGAVCFSYPAKGGVPRTLELRDPLLRRVVNSLLRRRGGGEDLLAYRIRRDWHDVRSEDLNIAVKELAGEAYTCKDLRTWNATVLAAATLAAAAADGGVPNAARSRKRMINAAMTAVSEHLGNTPAVARSSYVDPRVLERFEDGRTVLTSVRRLGDTDLADDTNRAALERAVVRLIRSS</sequence>
<dbReference type="GO" id="GO:0003917">
    <property type="term" value="F:DNA topoisomerase type I (single strand cut, ATP-independent) activity"/>
    <property type="evidence" value="ECO:0007669"/>
    <property type="project" value="UniProtKB-EC"/>
</dbReference>
<dbReference type="EC" id="5.6.2.1" evidence="3"/>
<dbReference type="InterPro" id="IPR014711">
    <property type="entry name" value="TopoI_cat_a-hlx-sub_euk"/>
</dbReference>
<dbReference type="InterPro" id="IPR035447">
    <property type="entry name" value="DNA_topo_I_N_sf"/>
</dbReference>
<dbReference type="GO" id="GO:0003677">
    <property type="term" value="F:DNA binding"/>
    <property type="evidence" value="ECO:0007669"/>
    <property type="project" value="UniProtKB-KW"/>
</dbReference>
<dbReference type="EMBL" id="JAAXKZ010000009">
    <property type="protein sequence ID" value="NMH90870.1"/>
    <property type="molecule type" value="Genomic_DNA"/>
</dbReference>
<comment type="catalytic activity">
    <reaction evidence="1">
        <text>ATP-independent breakage of single-stranded DNA, followed by passage and rejoining.</text>
        <dbReference type="EC" id="5.6.2.1"/>
    </reaction>
</comment>
<dbReference type="Gene3D" id="3.90.15.10">
    <property type="entry name" value="Topoisomerase I, Chain A, domain 3"/>
    <property type="match status" value="1"/>
</dbReference>
<evidence type="ECO:0000256" key="5">
    <source>
        <dbReference type="ARBA" id="ARBA00023125"/>
    </source>
</evidence>
<proteinExistence type="inferred from homology"/>
<protein>
    <recommendedName>
        <fullName evidence="3">DNA topoisomerase</fullName>
        <ecNumber evidence="3">5.6.2.1</ecNumber>
    </recommendedName>
</protein>
<dbReference type="Gene3D" id="1.10.132.120">
    <property type="match status" value="1"/>
</dbReference>
<dbReference type="PROSITE" id="PS52038">
    <property type="entry name" value="TOPO_IB_2"/>
    <property type="match status" value="1"/>
</dbReference>
<evidence type="ECO:0000313" key="11">
    <source>
        <dbReference type="Proteomes" id="UP000586918"/>
    </source>
</evidence>
<keyword evidence="5" id="KW-0238">DNA-binding</keyword>
<evidence type="ECO:0000256" key="4">
    <source>
        <dbReference type="ARBA" id="ARBA00023029"/>
    </source>
</evidence>
<feature type="region of interest" description="Disordered" evidence="7">
    <location>
        <begin position="149"/>
        <end position="170"/>
    </location>
</feature>
<dbReference type="GO" id="GO:0006265">
    <property type="term" value="P:DNA topological change"/>
    <property type="evidence" value="ECO:0007669"/>
    <property type="project" value="InterPro"/>
</dbReference>
<evidence type="ECO:0000256" key="6">
    <source>
        <dbReference type="ARBA" id="ARBA00023235"/>
    </source>
</evidence>
<dbReference type="InterPro" id="IPR049331">
    <property type="entry name" value="Top1B_N_bact"/>
</dbReference>
<keyword evidence="6 10" id="KW-0413">Isomerase</keyword>
<evidence type="ECO:0000313" key="10">
    <source>
        <dbReference type="EMBL" id="NMH90870.1"/>
    </source>
</evidence>
<dbReference type="RefSeq" id="WP_169410368.1">
    <property type="nucleotide sequence ID" value="NZ_JAAXKZ010000009.1"/>
</dbReference>
<organism evidence="10 11">
    <name type="scientific">Pseudonocardia bannensis</name>
    <dbReference type="NCBI Taxonomy" id="630973"/>
    <lineage>
        <taxon>Bacteria</taxon>
        <taxon>Bacillati</taxon>
        <taxon>Actinomycetota</taxon>
        <taxon>Actinomycetes</taxon>
        <taxon>Pseudonocardiales</taxon>
        <taxon>Pseudonocardiaceae</taxon>
        <taxon>Pseudonocardia</taxon>
    </lineage>
</organism>
<keyword evidence="4" id="KW-0799">Topoisomerase</keyword>
<dbReference type="AlphaFoldDB" id="A0A848DE19"/>
<dbReference type="Proteomes" id="UP000586918">
    <property type="component" value="Unassembled WGS sequence"/>
</dbReference>
<dbReference type="InterPro" id="IPR001631">
    <property type="entry name" value="TopoI"/>
</dbReference>
<feature type="compositionally biased region" description="Acidic residues" evidence="7">
    <location>
        <begin position="154"/>
        <end position="165"/>
    </location>
</feature>
<keyword evidence="11" id="KW-1185">Reference proteome</keyword>
<gene>
    <name evidence="10" type="ORF">HF519_04580</name>
</gene>
<comment type="similarity">
    <text evidence="2">Belongs to the type IB topoisomerase family.</text>
</comment>
<dbReference type="SUPFAM" id="SSF55869">
    <property type="entry name" value="DNA topoisomerase I domain"/>
    <property type="match status" value="1"/>
</dbReference>
<feature type="domain" description="DNA topoisomerase IB N-terminal" evidence="9">
    <location>
        <begin position="30"/>
        <end position="78"/>
    </location>
</feature>
<dbReference type="Gene3D" id="3.30.66.10">
    <property type="entry name" value="DNA topoisomerase I domain"/>
    <property type="match status" value="1"/>
</dbReference>
<evidence type="ECO:0000256" key="2">
    <source>
        <dbReference type="ARBA" id="ARBA00006645"/>
    </source>
</evidence>
<dbReference type="Pfam" id="PF21338">
    <property type="entry name" value="Top1B_N_bact"/>
    <property type="match status" value="1"/>
</dbReference>
<name>A0A848DE19_9PSEU</name>
<reference evidence="10 11" key="1">
    <citation type="submission" date="2020-04" db="EMBL/GenBank/DDBJ databases">
        <authorList>
            <person name="Klaysubun C."/>
            <person name="Duangmal K."/>
            <person name="Lipun K."/>
        </authorList>
    </citation>
    <scope>NUCLEOTIDE SEQUENCE [LARGE SCALE GENOMIC DNA]</scope>
    <source>
        <strain evidence="10 11">DSM 45300</strain>
    </source>
</reference>
<dbReference type="Pfam" id="PF01028">
    <property type="entry name" value="Topoisom_I"/>
    <property type="match status" value="1"/>
</dbReference>
<evidence type="ECO:0000256" key="7">
    <source>
        <dbReference type="SAM" id="MobiDB-lite"/>
    </source>
</evidence>
<comment type="caution">
    <text evidence="10">The sequence shown here is derived from an EMBL/GenBank/DDBJ whole genome shotgun (WGS) entry which is preliminary data.</text>
</comment>
<evidence type="ECO:0000256" key="1">
    <source>
        <dbReference type="ARBA" id="ARBA00000213"/>
    </source>
</evidence>
<feature type="domain" description="DNA topoisomerase I catalytic core eukaryotic-type" evidence="8">
    <location>
        <begin position="90"/>
        <end position="321"/>
    </location>
</feature>
<dbReference type="InterPro" id="IPR013500">
    <property type="entry name" value="TopoI_cat_euk"/>
</dbReference>
<accession>A0A848DE19</accession>
<dbReference type="PRINTS" id="PR00416">
    <property type="entry name" value="EUTPISMRASEI"/>
</dbReference>
<dbReference type="InterPro" id="IPR011010">
    <property type="entry name" value="DNA_brk_join_enz"/>
</dbReference>
<evidence type="ECO:0000259" key="9">
    <source>
        <dbReference type="Pfam" id="PF21338"/>
    </source>
</evidence>
<dbReference type="SUPFAM" id="SSF56349">
    <property type="entry name" value="DNA breaking-rejoining enzymes"/>
    <property type="match status" value="1"/>
</dbReference>
<evidence type="ECO:0000256" key="3">
    <source>
        <dbReference type="ARBA" id="ARBA00012891"/>
    </source>
</evidence>
<evidence type="ECO:0000259" key="8">
    <source>
        <dbReference type="Pfam" id="PF01028"/>
    </source>
</evidence>